<protein>
    <submittedName>
        <fullName evidence="3">Thioesterase</fullName>
    </submittedName>
</protein>
<dbReference type="InterPro" id="IPR029069">
    <property type="entry name" value="HotDog_dom_sf"/>
</dbReference>
<gene>
    <name evidence="3" type="ORF">PMYSY11_4053</name>
</gene>
<dbReference type="SUPFAM" id="SSF54637">
    <property type="entry name" value="Thioesterase/thiol ester dehydrase-isomerase"/>
    <property type="match status" value="1"/>
</dbReference>
<dbReference type="InterPro" id="IPR003736">
    <property type="entry name" value="PAAI_dom"/>
</dbReference>
<sequence>MSHKRLSWRYYRRPVFCTHKAFQMSDTLIFERAQRFLSALRHCQVLGLQVCSADPQGLTMRLPYSSDIVGNPQTGVIHGGAITTLMDTTCGIATVCVLPDFEICPTLDLRVDYMHPAEPHKDVFGFAECYRVTPTIIFTRGYAYQDDPAHPIAHVVGTFMRLGSGAVKSGPGPLAKGAGQ</sequence>
<dbReference type="PANTHER" id="PTHR43240:SF7">
    <property type="entry name" value="BLR7284 PROTEIN"/>
    <property type="match status" value="1"/>
</dbReference>
<evidence type="ECO:0000313" key="3">
    <source>
        <dbReference type="EMBL" id="VEV99097.1"/>
    </source>
</evidence>
<feature type="domain" description="Thioesterase" evidence="2">
    <location>
        <begin position="75"/>
        <end position="148"/>
    </location>
</feature>
<dbReference type="GO" id="GO:0005829">
    <property type="term" value="C:cytosol"/>
    <property type="evidence" value="ECO:0007669"/>
    <property type="project" value="TreeGrafter"/>
</dbReference>
<dbReference type="EMBL" id="LR215729">
    <property type="protein sequence ID" value="VEV99097.1"/>
    <property type="molecule type" value="Genomic_DNA"/>
</dbReference>
<evidence type="ECO:0000259" key="2">
    <source>
        <dbReference type="Pfam" id="PF03061"/>
    </source>
</evidence>
<dbReference type="CDD" id="cd03443">
    <property type="entry name" value="PaaI_thioesterase"/>
    <property type="match status" value="1"/>
</dbReference>
<keyword evidence="1" id="KW-0378">Hydrolase</keyword>
<dbReference type="PANTHER" id="PTHR43240">
    <property type="entry name" value="1,4-DIHYDROXY-2-NAPHTHOYL-COA THIOESTERASE 1"/>
    <property type="match status" value="1"/>
</dbReference>
<dbReference type="FunFam" id="3.10.129.10:FF:000129">
    <property type="entry name" value="PaaI family thioesterase"/>
    <property type="match status" value="1"/>
</dbReference>
<dbReference type="Gene3D" id="3.10.129.10">
    <property type="entry name" value="Hotdog Thioesterase"/>
    <property type="match status" value="1"/>
</dbReference>
<dbReference type="InterPro" id="IPR006683">
    <property type="entry name" value="Thioestr_dom"/>
</dbReference>
<dbReference type="GO" id="GO:0061522">
    <property type="term" value="F:1,4-dihydroxy-2-naphthoyl-CoA thioesterase activity"/>
    <property type="evidence" value="ECO:0007669"/>
    <property type="project" value="TreeGrafter"/>
</dbReference>
<organism evidence="3">
    <name type="scientific">Pseudomonas marincola</name>
    <dbReference type="NCBI Taxonomy" id="437900"/>
    <lineage>
        <taxon>Bacteria</taxon>
        <taxon>Pseudomonadati</taxon>
        <taxon>Pseudomonadota</taxon>
        <taxon>Gammaproteobacteria</taxon>
        <taxon>Pseudomonadales</taxon>
        <taxon>Pseudomonadaceae</taxon>
        <taxon>Pseudomonas</taxon>
    </lineage>
</organism>
<proteinExistence type="predicted"/>
<dbReference type="AlphaFoldDB" id="A0A653E8T4"/>
<evidence type="ECO:0000256" key="1">
    <source>
        <dbReference type="ARBA" id="ARBA00022801"/>
    </source>
</evidence>
<accession>A0A653E8T4</accession>
<dbReference type="NCBIfam" id="TIGR00369">
    <property type="entry name" value="unchar_dom_1"/>
    <property type="match status" value="1"/>
</dbReference>
<dbReference type="Pfam" id="PF03061">
    <property type="entry name" value="4HBT"/>
    <property type="match status" value="1"/>
</dbReference>
<reference evidence="3" key="1">
    <citation type="submission" date="2019-02" db="EMBL/GenBank/DDBJ databases">
        <authorList>
            <consortium name="Genoscope - CEA"/>
            <person name="William W."/>
        </authorList>
    </citation>
    <scope>NUCLEOTIDE SEQUENCE [LARGE SCALE GENOMIC DNA]</scope>
    <source>
        <strain evidence="3">YSy11</strain>
    </source>
</reference>
<name>A0A653E8T4_9PSED</name>